<evidence type="ECO:0000313" key="5">
    <source>
        <dbReference type="Proteomes" id="UP000027195"/>
    </source>
</evidence>
<keyword evidence="1" id="KW-0378">Hydrolase</keyword>
<dbReference type="InterPro" id="IPR000073">
    <property type="entry name" value="AB_hydrolase_1"/>
</dbReference>
<dbReference type="PRINTS" id="PR00111">
    <property type="entry name" value="ABHYDROLASE"/>
</dbReference>
<organism evidence="4 5">
    <name type="scientific">Botryobasidium botryosum (strain FD-172 SS1)</name>
    <dbReference type="NCBI Taxonomy" id="930990"/>
    <lineage>
        <taxon>Eukaryota</taxon>
        <taxon>Fungi</taxon>
        <taxon>Dikarya</taxon>
        <taxon>Basidiomycota</taxon>
        <taxon>Agaricomycotina</taxon>
        <taxon>Agaricomycetes</taxon>
        <taxon>Cantharellales</taxon>
        <taxon>Botryobasidiaceae</taxon>
        <taxon>Botryobasidium</taxon>
    </lineage>
</organism>
<dbReference type="InterPro" id="IPR029058">
    <property type="entry name" value="AB_hydrolase_fold"/>
</dbReference>
<dbReference type="GO" id="GO:0016787">
    <property type="term" value="F:hydrolase activity"/>
    <property type="evidence" value="ECO:0007669"/>
    <property type="project" value="UniProtKB-KW"/>
</dbReference>
<dbReference type="AlphaFoldDB" id="A0A067M048"/>
<proteinExistence type="inferred from homology"/>
<dbReference type="Pfam" id="PF00561">
    <property type="entry name" value="Abhydrolase_1"/>
    <property type="match status" value="1"/>
</dbReference>
<dbReference type="OrthoDB" id="284184at2759"/>
<evidence type="ECO:0000256" key="2">
    <source>
        <dbReference type="ARBA" id="ARBA00038334"/>
    </source>
</evidence>
<name>A0A067M048_BOTB1</name>
<accession>A0A067M048</accession>
<dbReference type="PRINTS" id="PR00412">
    <property type="entry name" value="EPOXHYDRLASE"/>
</dbReference>
<evidence type="ECO:0000256" key="1">
    <source>
        <dbReference type="ARBA" id="ARBA00022801"/>
    </source>
</evidence>
<comment type="similarity">
    <text evidence="2">Belongs to the AB hydrolase superfamily. Epoxide hydrolase family.</text>
</comment>
<dbReference type="InParanoid" id="A0A067M048"/>
<keyword evidence="5" id="KW-1185">Reference proteome</keyword>
<sequence>MDPQEPASFNHRVEKLSTGRSYHFIDQKPGNFCSETPTLFLVHGFPDLWYGWRYQIGPWARKGWRIVAPDMLGYGGTDKPSDTESYSIKRICDDIAALLDLIGVEKVFLIGHDWGALISWRLCLWHPQRVHAVICLSVPFYPPALEYISNADGAKRVPNFGYMVYFEDPRSTKDIESDLSTFFNVLFRTPERAIDFTKLGQIEKLVTGQLKPEHPGNILNTQELQYYLENYKDAMLGPLSYYRNRKIRYEEEKDGKIPNSLPVTLPALFFHPMADGTCQKTHVENSKKFVPSMTVVPLEGSGHWAMVERKEIVTDKVIKWVEERLLEQSPKSKL</sequence>
<dbReference type="STRING" id="930990.A0A067M048"/>
<dbReference type="SUPFAM" id="SSF53474">
    <property type="entry name" value="alpha/beta-Hydrolases"/>
    <property type="match status" value="1"/>
</dbReference>
<evidence type="ECO:0000313" key="4">
    <source>
        <dbReference type="EMBL" id="KDQ08874.1"/>
    </source>
</evidence>
<dbReference type="EMBL" id="KL198085">
    <property type="protein sequence ID" value="KDQ08874.1"/>
    <property type="molecule type" value="Genomic_DNA"/>
</dbReference>
<gene>
    <name evidence="4" type="ORF">BOTBODRAFT_37572</name>
</gene>
<dbReference type="PANTHER" id="PTHR43329">
    <property type="entry name" value="EPOXIDE HYDROLASE"/>
    <property type="match status" value="1"/>
</dbReference>
<reference evidence="5" key="1">
    <citation type="journal article" date="2014" name="Proc. Natl. Acad. Sci. U.S.A.">
        <title>Extensive sampling of basidiomycete genomes demonstrates inadequacy of the white-rot/brown-rot paradigm for wood decay fungi.</title>
        <authorList>
            <person name="Riley R."/>
            <person name="Salamov A.A."/>
            <person name="Brown D.W."/>
            <person name="Nagy L.G."/>
            <person name="Floudas D."/>
            <person name="Held B.W."/>
            <person name="Levasseur A."/>
            <person name="Lombard V."/>
            <person name="Morin E."/>
            <person name="Otillar R."/>
            <person name="Lindquist E.A."/>
            <person name="Sun H."/>
            <person name="LaButti K.M."/>
            <person name="Schmutz J."/>
            <person name="Jabbour D."/>
            <person name="Luo H."/>
            <person name="Baker S.E."/>
            <person name="Pisabarro A.G."/>
            <person name="Walton J.D."/>
            <person name="Blanchette R.A."/>
            <person name="Henrissat B."/>
            <person name="Martin F."/>
            <person name="Cullen D."/>
            <person name="Hibbett D.S."/>
            <person name="Grigoriev I.V."/>
        </authorList>
    </citation>
    <scope>NUCLEOTIDE SEQUENCE [LARGE SCALE GENOMIC DNA]</scope>
    <source>
        <strain evidence="5">FD-172 SS1</strain>
    </source>
</reference>
<dbReference type="HOGENOM" id="CLU_020336_7_0_1"/>
<dbReference type="InterPro" id="IPR000639">
    <property type="entry name" value="Epox_hydrolase-like"/>
</dbReference>
<evidence type="ECO:0000259" key="3">
    <source>
        <dbReference type="Pfam" id="PF00561"/>
    </source>
</evidence>
<protein>
    <recommendedName>
        <fullName evidence="3">AB hydrolase-1 domain-containing protein</fullName>
    </recommendedName>
</protein>
<dbReference type="Proteomes" id="UP000027195">
    <property type="component" value="Unassembled WGS sequence"/>
</dbReference>
<feature type="domain" description="AB hydrolase-1" evidence="3">
    <location>
        <begin position="37"/>
        <end position="308"/>
    </location>
</feature>
<dbReference type="Gene3D" id="3.40.50.1820">
    <property type="entry name" value="alpha/beta hydrolase"/>
    <property type="match status" value="1"/>
</dbReference>